<dbReference type="InterPro" id="IPR036097">
    <property type="entry name" value="HisK_dim/P_sf"/>
</dbReference>
<dbReference type="GO" id="GO:0000155">
    <property type="term" value="F:phosphorelay sensor kinase activity"/>
    <property type="evidence" value="ECO:0007669"/>
    <property type="project" value="InterPro"/>
</dbReference>
<keyword evidence="15 19" id="KW-0472">Membrane</keyword>
<dbReference type="PANTHER" id="PTHR24423">
    <property type="entry name" value="TWO-COMPONENT SENSOR HISTIDINE KINASE"/>
    <property type="match status" value="1"/>
</dbReference>
<comment type="caution">
    <text evidence="30">The sequence shown here is derived from an EMBL/GenBank/DDBJ whole genome shotgun (WGS) entry which is preliminary data.</text>
</comment>
<gene>
    <name evidence="30" type="ORF">K7X08_032828</name>
</gene>
<comment type="function">
    <text evidence="18">Ethylene receptor related to bacterial two-component regulators. Acts as a redundant negative regulator of ethylene signaling.</text>
</comment>
<comment type="similarity">
    <text evidence="2 19">Belongs to the ethylene receptor family.</text>
</comment>
<keyword evidence="3 24" id="KW-0597">Phosphoprotein</keyword>
<evidence type="ECO:0000256" key="20">
    <source>
        <dbReference type="PIRSR" id="PIRSR026389-1"/>
    </source>
</evidence>
<accession>A0A9Q1RBL5</accession>
<evidence type="ECO:0000256" key="24">
    <source>
        <dbReference type="PROSITE-ProRule" id="PRU00169"/>
    </source>
</evidence>
<evidence type="ECO:0000313" key="31">
    <source>
        <dbReference type="Proteomes" id="UP001152561"/>
    </source>
</evidence>
<evidence type="ECO:0000256" key="2">
    <source>
        <dbReference type="ARBA" id="ARBA00009842"/>
    </source>
</evidence>
<dbReference type="GO" id="GO:0005789">
    <property type="term" value="C:endoplasmic reticulum membrane"/>
    <property type="evidence" value="ECO:0007669"/>
    <property type="project" value="UniProtKB-SubCell"/>
</dbReference>
<comment type="cofactor">
    <cofactor evidence="21">
        <name>Cu cation</name>
        <dbReference type="ChEBI" id="CHEBI:23378"/>
    </cofactor>
    <text evidence="21">Binds 1 copper ion per dimer.</text>
</comment>
<evidence type="ECO:0000256" key="21">
    <source>
        <dbReference type="PIRSR" id="PIRSR026389-2"/>
    </source>
</evidence>
<feature type="transmembrane region" description="Helical" evidence="26">
    <location>
        <begin position="109"/>
        <end position="139"/>
    </location>
</feature>
<keyword evidence="8 19" id="KW-0936">Ethylene signaling pathway</keyword>
<evidence type="ECO:0000256" key="7">
    <source>
        <dbReference type="ARBA" id="ARBA00022741"/>
    </source>
</evidence>
<dbReference type="GO" id="GO:0051740">
    <property type="term" value="F:ethylene binding"/>
    <property type="evidence" value="ECO:0007669"/>
    <property type="project" value="UniProtKB-UniRule"/>
</dbReference>
<evidence type="ECO:0000256" key="15">
    <source>
        <dbReference type="ARBA" id="ARBA00023136"/>
    </source>
</evidence>
<feature type="domain" description="Histidine kinase" evidence="28">
    <location>
        <begin position="378"/>
        <end position="612"/>
    </location>
</feature>
<evidence type="ECO:0000256" key="11">
    <source>
        <dbReference type="ARBA" id="ARBA00022840"/>
    </source>
</evidence>
<dbReference type="Pfam" id="PF00512">
    <property type="entry name" value="HisKA"/>
    <property type="match status" value="1"/>
</dbReference>
<keyword evidence="10 19" id="KW-0256">Endoplasmic reticulum</keyword>
<dbReference type="FunFam" id="1.10.287.130:FF:000087">
    <property type="entry name" value="Ethylene receptor 4"/>
    <property type="match status" value="1"/>
</dbReference>
<evidence type="ECO:0000256" key="14">
    <source>
        <dbReference type="ARBA" id="ARBA00023012"/>
    </source>
</evidence>
<dbReference type="SUPFAM" id="SSF55781">
    <property type="entry name" value="GAF domain-like"/>
    <property type="match status" value="1"/>
</dbReference>
<keyword evidence="12 26" id="KW-1133">Transmembrane helix</keyword>
<keyword evidence="25" id="KW-0175">Coiled coil</keyword>
<feature type="binding site" evidence="21">
    <location>
        <position position="94"/>
    </location>
    <ligand>
        <name>Cu cation</name>
        <dbReference type="ChEBI" id="CHEBI:23378"/>
    </ligand>
</feature>
<evidence type="ECO:0000256" key="4">
    <source>
        <dbReference type="ARBA" id="ARBA00022679"/>
    </source>
</evidence>
<dbReference type="SUPFAM" id="SSF47384">
    <property type="entry name" value="Homodimeric domain of signal transducing histidine kinase"/>
    <property type="match status" value="1"/>
</dbReference>
<evidence type="ECO:0000256" key="3">
    <source>
        <dbReference type="ARBA" id="ARBA00022553"/>
    </source>
</evidence>
<evidence type="ECO:0000256" key="10">
    <source>
        <dbReference type="ARBA" id="ARBA00022824"/>
    </source>
</evidence>
<feature type="signal peptide" evidence="27">
    <location>
        <begin position="1"/>
        <end position="21"/>
    </location>
</feature>
<dbReference type="InterPro" id="IPR058544">
    <property type="entry name" value="ETR1_N"/>
</dbReference>
<dbReference type="SUPFAM" id="SSF52172">
    <property type="entry name" value="CheY-like"/>
    <property type="match status" value="1"/>
</dbReference>
<keyword evidence="9 19" id="KW-0418">Kinase</keyword>
<evidence type="ECO:0000256" key="18">
    <source>
        <dbReference type="ARBA" id="ARBA00056860"/>
    </source>
</evidence>
<evidence type="ECO:0000256" key="6">
    <source>
        <dbReference type="ARBA" id="ARBA00022723"/>
    </source>
</evidence>
<dbReference type="InterPro" id="IPR011006">
    <property type="entry name" value="CheY-like_superfamily"/>
</dbReference>
<evidence type="ECO:0000256" key="13">
    <source>
        <dbReference type="ARBA" id="ARBA00023008"/>
    </source>
</evidence>
<evidence type="ECO:0000256" key="12">
    <source>
        <dbReference type="ARBA" id="ARBA00022989"/>
    </source>
</evidence>
<evidence type="ECO:0000256" key="19">
    <source>
        <dbReference type="PIRNR" id="PIRNR026389"/>
    </source>
</evidence>
<dbReference type="GO" id="GO:0046872">
    <property type="term" value="F:metal ion binding"/>
    <property type="evidence" value="ECO:0007669"/>
    <property type="project" value="UniProtKB-UniRule"/>
</dbReference>
<keyword evidence="6 19" id="KW-0479">Metal-binding</keyword>
<dbReference type="SMART" id="SM00065">
    <property type="entry name" value="GAF"/>
    <property type="match status" value="1"/>
</dbReference>
<dbReference type="GO" id="GO:0038199">
    <property type="term" value="F:ethylene receptor activity"/>
    <property type="evidence" value="ECO:0007669"/>
    <property type="project" value="UniProtKB-UniRule"/>
</dbReference>
<feature type="transmembrane region" description="Helical" evidence="26">
    <location>
        <begin position="78"/>
        <end position="103"/>
    </location>
</feature>
<dbReference type="CDD" id="cd00082">
    <property type="entry name" value="HisKA"/>
    <property type="match status" value="1"/>
</dbReference>
<dbReference type="SMART" id="SM00388">
    <property type="entry name" value="HisKA"/>
    <property type="match status" value="1"/>
</dbReference>
<evidence type="ECO:0000256" key="5">
    <source>
        <dbReference type="ARBA" id="ARBA00022692"/>
    </source>
</evidence>
<dbReference type="Pfam" id="PF25487">
    <property type="entry name" value="ETR1_N"/>
    <property type="match status" value="1"/>
</dbReference>
<dbReference type="InterPro" id="IPR036890">
    <property type="entry name" value="HATPase_C_sf"/>
</dbReference>
<comment type="subcellular location">
    <subcellularLocation>
        <location evidence="1">Endoplasmic reticulum membrane</location>
        <topology evidence="1">Multi-pass membrane protein</topology>
    </subcellularLocation>
</comment>
<evidence type="ECO:0000256" key="1">
    <source>
        <dbReference type="ARBA" id="ARBA00004477"/>
    </source>
</evidence>
<dbReference type="GO" id="GO:0004674">
    <property type="term" value="F:protein serine/threonine kinase activity"/>
    <property type="evidence" value="ECO:0007669"/>
    <property type="project" value="UniProtKB-ARBA"/>
</dbReference>
<dbReference type="InterPro" id="IPR003661">
    <property type="entry name" value="HisK_dim/P_dom"/>
</dbReference>
<keyword evidence="16 22" id="KW-1015">Disulfide bond</keyword>
<dbReference type="Proteomes" id="UP001152561">
    <property type="component" value="Unassembled WGS sequence"/>
</dbReference>
<dbReference type="PROSITE" id="PS50109">
    <property type="entry name" value="HIS_KIN"/>
    <property type="match status" value="1"/>
</dbReference>
<name>A0A9Q1RBL5_9SOLA</name>
<evidence type="ECO:0000313" key="30">
    <source>
        <dbReference type="EMBL" id="KAJ8549121.1"/>
    </source>
</evidence>
<sequence>MLKSVASWLLILSFVASLSIAYGKIECNCIDDDDGTFWSVDTILFAQRASDLFIAIAYFSIPIEIIYFVSCSNFPFKWVLFEFGAFIILCGLTHFLSFLTYFGHYTFHLVLALLASKILTAMVSMLTAITLVTLIPLLLKVKVREFMLKKKTRDLNREVGKIKQKKEAGMHVRMLTQEIRKSLDRHTILYTTLVELSKILDLQNCVIWMPNENRTEMKLTHDLKERNISSTYNRPILTSDPDVKEIKASDAVKILDEGSALAAVSSGEESCEPETVAAIRMPMLKVSNFKGGTTEIVPQCYAILVLVQPGGRGRFWSNSEIEIVRAAADQVAVALSHAAVLEESQHMRDRLMEQNRALQQAREDALKASQARNSFQTVMSHRLTRPMHSISGLLSVLQEEKLRDEQQLIVDSMIKTSNVVSALMDDVMDTSTKDNVRFPLEMRHFQLHSLIREAACLAKCLCTYKGYNITIEIDRSLPNHVMGDERRVFQVLLHIIGNLLKGNNGGHLTFRVLPASENDVSWKTRRSNPSTDNVYIKFEICTSISQSQSEINVCTPTYSSEEVEESLRFAVCRKLVHLMQGDICVIPNPEGFDQSMAVIVGFRRQPSIPVGMLEYGESSDLVYPRSRLHGVKVLLADYDDVNRAVTKNMLEKLGCIVAVVSSGYECLGAVDAVASSLQIILLDLHLPDVDGFEVTMRLRKDRSRSWPLIICLAATTDEDVSRKCMQIGMNGIIRKPVLLPRLADEIQKVMLRASR</sequence>
<dbReference type="InterPro" id="IPR005467">
    <property type="entry name" value="His_kinase_dom"/>
</dbReference>
<feature type="disulfide bond" description="Interchain" evidence="22">
    <location>
        <position position="29"/>
    </location>
</feature>
<dbReference type="Gene3D" id="1.10.287.130">
    <property type="match status" value="1"/>
</dbReference>
<comment type="function">
    <text evidence="19">May act early in the ethylene signal transduction pathway, possibly as an ethylene receptor, or as a regulator of the pathway.</text>
</comment>
<dbReference type="PROSITE" id="PS50110">
    <property type="entry name" value="RESPONSE_REGULATORY"/>
    <property type="match status" value="1"/>
</dbReference>
<evidence type="ECO:0000256" key="27">
    <source>
        <dbReference type="SAM" id="SignalP"/>
    </source>
</evidence>
<keyword evidence="14 19" id="KW-0902">Two-component regulatory system</keyword>
<keyword evidence="7 19" id="KW-0547">Nucleotide-binding</keyword>
<dbReference type="GO" id="GO:0010105">
    <property type="term" value="P:negative regulation of ethylene-activated signaling pathway"/>
    <property type="evidence" value="ECO:0007669"/>
    <property type="project" value="UniProtKB-ARBA"/>
</dbReference>
<dbReference type="Pfam" id="PF00072">
    <property type="entry name" value="Response_reg"/>
    <property type="match status" value="1"/>
</dbReference>
<dbReference type="InterPro" id="IPR001789">
    <property type="entry name" value="Sig_transdc_resp-reg_receiver"/>
</dbReference>
<evidence type="ECO:0000259" key="29">
    <source>
        <dbReference type="PROSITE" id="PS50110"/>
    </source>
</evidence>
<keyword evidence="31" id="KW-1185">Reference proteome</keyword>
<keyword evidence="17 19" id="KW-0675">Receptor</keyword>
<feature type="cross-link" description="Glycyl lysine isopeptide (Lys-Gly) (interchain with G-Cter in ubiquitin)" evidence="23">
    <location>
        <position position="735"/>
    </location>
</feature>
<evidence type="ECO:0000259" key="28">
    <source>
        <dbReference type="PROSITE" id="PS50109"/>
    </source>
</evidence>
<feature type="modified residue" description="4-aspartylphosphate" evidence="24">
    <location>
        <position position="683"/>
    </location>
</feature>
<feature type="domain" description="Response regulatory" evidence="29">
    <location>
        <begin position="632"/>
        <end position="750"/>
    </location>
</feature>
<evidence type="ECO:0000256" key="8">
    <source>
        <dbReference type="ARBA" id="ARBA00022745"/>
    </source>
</evidence>
<feature type="disulfide bond" description="Interchain" evidence="22">
    <location>
        <position position="27"/>
    </location>
</feature>
<keyword evidence="4 19" id="KW-0808">Transferase</keyword>
<keyword evidence="5 26" id="KW-0812">Transmembrane</keyword>
<proteinExistence type="inferred from homology"/>
<evidence type="ECO:0000256" key="9">
    <source>
        <dbReference type="ARBA" id="ARBA00022777"/>
    </source>
</evidence>
<feature type="coiled-coil region" evidence="25">
    <location>
        <begin position="341"/>
        <end position="371"/>
    </location>
</feature>
<dbReference type="CDD" id="cd16938">
    <property type="entry name" value="HATPase_ETR2_ERS2-EIN4-like"/>
    <property type="match status" value="1"/>
</dbReference>
<dbReference type="Gene3D" id="3.40.50.2300">
    <property type="match status" value="1"/>
</dbReference>
<dbReference type="EMBL" id="JAJAGQ010000011">
    <property type="protein sequence ID" value="KAJ8549121.1"/>
    <property type="molecule type" value="Genomic_DNA"/>
</dbReference>
<feature type="chain" id="PRO_5040170275" description="Ethylene receptor" evidence="27">
    <location>
        <begin position="22"/>
        <end position="755"/>
    </location>
</feature>
<dbReference type="OrthoDB" id="60033at2759"/>
<evidence type="ECO:0000256" key="26">
    <source>
        <dbReference type="SAM" id="Phobius"/>
    </source>
</evidence>
<dbReference type="SMART" id="SM00448">
    <property type="entry name" value="REC"/>
    <property type="match status" value="1"/>
</dbReference>
<dbReference type="InterPro" id="IPR014525">
    <property type="entry name" value="ETR"/>
</dbReference>
<protein>
    <recommendedName>
        <fullName evidence="19">Ethylene receptor</fullName>
    </recommendedName>
</protein>
<feature type="binding site" evidence="20">
    <location>
        <begin position="498"/>
        <end position="501"/>
    </location>
    <ligand>
        <name>ADP</name>
        <dbReference type="ChEBI" id="CHEBI:456216"/>
    </ligand>
</feature>
<feature type="transmembrane region" description="Helical" evidence="26">
    <location>
        <begin position="52"/>
        <end position="71"/>
    </location>
</feature>
<dbReference type="GO" id="GO:0005524">
    <property type="term" value="F:ATP binding"/>
    <property type="evidence" value="ECO:0007669"/>
    <property type="project" value="UniProtKB-UniRule"/>
</dbReference>
<dbReference type="Gene3D" id="3.30.450.40">
    <property type="match status" value="1"/>
</dbReference>
<dbReference type="SUPFAM" id="SSF55874">
    <property type="entry name" value="ATPase domain of HSP90 chaperone/DNA topoisomerase II/histidine kinase"/>
    <property type="match status" value="1"/>
</dbReference>
<dbReference type="PIRSF" id="PIRSF026389">
    <property type="entry name" value="Ethyln_sen_HK"/>
    <property type="match status" value="1"/>
</dbReference>
<organism evidence="30 31">
    <name type="scientific">Anisodus acutangulus</name>
    <dbReference type="NCBI Taxonomy" id="402998"/>
    <lineage>
        <taxon>Eukaryota</taxon>
        <taxon>Viridiplantae</taxon>
        <taxon>Streptophyta</taxon>
        <taxon>Embryophyta</taxon>
        <taxon>Tracheophyta</taxon>
        <taxon>Spermatophyta</taxon>
        <taxon>Magnoliopsida</taxon>
        <taxon>eudicotyledons</taxon>
        <taxon>Gunneridae</taxon>
        <taxon>Pentapetalae</taxon>
        <taxon>asterids</taxon>
        <taxon>lamiids</taxon>
        <taxon>Solanales</taxon>
        <taxon>Solanaceae</taxon>
        <taxon>Solanoideae</taxon>
        <taxon>Hyoscyameae</taxon>
        <taxon>Anisodus</taxon>
    </lineage>
</organism>
<dbReference type="Pfam" id="PF01590">
    <property type="entry name" value="GAF"/>
    <property type="match status" value="1"/>
</dbReference>
<dbReference type="InterPro" id="IPR003018">
    <property type="entry name" value="GAF"/>
</dbReference>
<reference evidence="31" key="1">
    <citation type="journal article" date="2023" name="Proc. Natl. Acad. Sci. U.S.A.">
        <title>Genomic and structural basis for evolution of tropane alkaloid biosynthesis.</title>
        <authorList>
            <person name="Wanga Y.-J."/>
            <person name="Taina T."/>
            <person name="Yua J.-Y."/>
            <person name="Lia J."/>
            <person name="Xua B."/>
            <person name="Chenc J."/>
            <person name="D'Auriad J.C."/>
            <person name="Huanga J.-P."/>
            <person name="Huanga S.-X."/>
        </authorList>
    </citation>
    <scope>NUCLEOTIDE SEQUENCE [LARGE SCALE GENOMIC DNA]</scope>
    <source>
        <strain evidence="31">cv. KIB-2019</strain>
    </source>
</reference>
<dbReference type="Gene3D" id="3.30.565.10">
    <property type="entry name" value="Histidine kinase-like ATPase, C-terminal domain"/>
    <property type="match status" value="1"/>
</dbReference>
<dbReference type="InterPro" id="IPR029016">
    <property type="entry name" value="GAF-like_dom_sf"/>
</dbReference>
<evidence type="ECO:0000256" key="22">
    <source>
        <dbReference type="PIRSR" id="PIRSR026389-3"/>
    </source>
</evidence>
<dbReference type="PANTHER" id="PTHR24423:SF635">
    <property type="entry name" value="ETHYLENE RECEPTOR"/>
    <property type="match status" value="1"/>
</dbReference>
<evidence type="ECO:0000256" key="23">
    <source>
        <dbReference type="PIRSR" id="PIRSR026389-4"/>
    </source>
</evidence>
<keyword evidence="13 19" id="KW-0186">Copper</keyword>
<evidence type="ECO:0000256" key="16">
    <source>
        <dbReference type="ARBA" id="ARBA00023157"/>
    </source>
</evidence>
<feature type="binding site" evidence="21">
    <location>
        <position position="90"/>
    </location>
    <ligand>
        <name>Cu cation</name>
        <dbReference type="ChEBI" id="CHEBI:23378"/>
    </ligand>
</feature>
<dbReference type="AlphaFoldDB" id="A0A9Q1RBL5"/>
<evidence type="ECO:0000256" key="17">
    <source>
        <dbReference type="ARBA" id="ARBA00023170"/>
    </source>
</evidence>
<keyword evidence="27" id="KW-0732">Signal</keyword>
<keyword evidence="11 19" id="KW-0067">ATP-binding</keyword>
<evidence type="ECO:0000256" key="25">
    <source>
        <dbReference type="SAM" id="Coils"/>
    </source>
</evidence>